<proteinExistence type="inferred from homology"/>
<evidence type="ECO:0000256" key="5">
    <source>
        <dbReference type="SAM" id="MobiDB-lite"/>
    </source>
</evidence>
<dbReference type="GeneTree" id="ENSGT00390000001092"/>
<feature type="region of interest" description="Disordered" evidence="5">
    <location>
        <begin position="117"/>
        <end position="352"/>
    </location>
</feature>
<keyword evidence="7" id="KW-1185">Reference proteome</keyword>
<evidence type="ECO:0000256" key="3">
    <source>
        <dbReference type="ARBA" id="ARBA00033306"/>
    </source>
</evidence>
<evidence type="ECO:0000313" key="6">
    <source>
        <dbReference type="Ensembl" id="ENSGEVP00005021437.1"/>
    </source>
</evidence>
<sequence>MDSCCPPSLSLIAQPKWLCPSISVLPPHRQFNPLFSFCPQHPSAREGYTQFIANDRGHLLPTVPRSKASPWGTFMGTWEMPLKIPPAKLNLTSRSAAAASRLTDWIHKSTALTSACNGLRPQITGKPREPESHTQPTKELSSKNSRASNRSSQGPKSSAKMPPEEEAYHKGSTPPKVPLSRQPGCMDVRIKGATSQEISGSRKPGSKEAWHRGSISSEVPLSRQPGCMDVRIKEIPASNRPPSREANPRRAISAEVPAASRPGSMEAKAKGVSSPELMVSCCPGSMEANPRGAISLESLASGRPSSKASEAAETQKRMSRRAAEGNKSMSPKMEGSARPQSCPEERFEQTFN</sequence>
<name>A0A8C5EXN4_9SAUR</name>
<protein>
    <recommendedName>
        <fullName evidence="2">Protein Flattop</fullName>
    </recommendedName>
    <alternativeName>
        <fullName evidence="3">Cilia- and flagella-associated protein 126</fullName>
    </alternativeName>
</protein>
<dbReference type="Ensembl" id="ENSGEVT00005022515.1">
    <property type="protein sequence ID" value="ENSGEVP00005021437.1"/>
    <property type="gene ID" value="ENSGEVG00005015243.1"/>
</dbReference>
<organism evidence="6 7">
    <name type="scientific">Gopherus evgoodei</name>
    <name type="common">Goodes thornscrub tortoise</name>
    <dbReference type="NCBI Taxonomy" id="1825980"/>
    <lineage>
        <taxon>Eukaryota</taxon>
        <taxon>Metazoa</taxon>
        <taxon>Chordata</taxon>
        <taxon>Craniata</taxon>
        <taxon>Vertebrata</taxon>
        <taxon>Euteleostomi</taxon>
        <taxon>Archelosauria</taxon>
        <taxon>Testudinata</taxon>
        <taxon>Testudines</taxon>
        <taxon>Cryptodira</taxon>
        <taxon>Durocryptodira</taxon>
        <taxon>Testudinoidea</taxon>
        <taxon>Testudinidae</taxon>
        <taxon>Gopherus</taxon>
    </lineage>
</organism>
<evidence type="ECO:0000256" key="1">
    <source>
        <dbReference type="ARBA" id="ARBA00009887"/>
    </source>
</evidence>
<evidence type="ECO:0000256" key="2">
    <source>
        <dbReference type="ARBA" id="ARBA00019181"/>
    </source>
</evidence>
<dbReference type="PANTHER" id="PTHR34639:SF1">
    <property type="entry name" value="PROTEIN FLATTOP"/>
    <property type="match status" value="1"/>
</dbReference>
<dbReference type="GO" id="GO:0044782">
    <property type="term" value="P:cilium organization"/>
    <property type="evidence" value="ECO:0007669"/>
    <property type="project" value="TreeGrafter"/>
</dbReference>
<feature type="compositionally biased region" description="Low complexity" evidence="5">
    <location>
        <begin position="142"/>
        <end position="152"/>
    </location>
</feature>
<feature type="compositionally biased region" description="Basic and acidic residues" evidence="5">
    <location>
        <begin position="343"/>
        <end position="352"/>
    </location>
</feature>
<dbReference type="OrthoDB" id="521617at2759"/>
<reference evidence="6" key="1">
    <citation type="submission" date="2019-06" db="EMBL/GenBank/DDBJ databases">
        <title>G10K-VGP Goodes thornscrub tortoise genome, primary haplotype.</title>
        <authorList>
            <person name="Murphy B."/>
            <person name="Edwards T."/>
            <person name="Rhie A."/>
            <person name="Koren S."/>
            <person name="Phillippy A."/>
            <person name="Fedrigo O."/>
            <person name="Haase B."/>
            <person name="Mountcastle J."/>
            <person name="Lewin H."/>
            <person name="Damas J."/>
            <person name="Howe K."/>
            <person name="Formenti G."/>
            <person name="Myers G."/>
            <person name="Durbin R."/>
            <person name="Jarvis E.D."/>
        </authorList>
    </citation>
    <scope>NUCLEOTIDE SEQUENCE [LARGE SCALE GENOMIC DNA]</scope>
</reference>
<evidence type="ECO:0000256" key="4">
    <source>
        <dbReference type="ARBA" id="ARBA00045261"/>
    </source>
</evidence>
<dbReference type="Pfam" id="PF22611">
    <property type="entry name" value="CFAP126"/>
    <property type="match status" value="1"/>
</dbReference>
<dbReference type="InterPro" id="IPR038797">
    <property type="entry name" value="Fltp"/>
</dbReference>
<evidence type="ECO:0000313" key="7">
    <source>
        <dbReference type="Proteomes" id="UP000694390"/>
    </source>
</evidence>
<accession>A0A8C5EXN4</accession>
<feature type="compositionally biased region" description="Basic and acidic residues" evidence="5">
    <location>
        <begin position="313"/>
        <end position="324"/>
    </location>
</feature>
<dbReference type="PANTHER" id="PTHR34639">
    <property type="entry name" value="PROTEIN FLATTOP"/>
    <property type="match status" value="1"/>
</dbReference>
<dbReference type="GO" id="GO:0036064">
    <property type="term" value="C:ciliary basal body"/>
    <property type="evidence" value="ECO:0007669"/>
    <property type="project" value="TreeGrafter"/>
</dbReference>
<reference evidence="6" key="3">
    <citation type="submission" date="2025-09" db="UniProtKB">
        <authorList>
            <consortium name="Ensembl"/>
        </authorList>
    </citation>
    <scope>IDENTIFICATION</scope>
</reference>
<reference evidence="6" key="2">
    <citation type="submission" date="2025-08" db="UniProtKB">
        <authorList>
            <consortium name="Ensembl"/>
        </authorList>
    </citation>
    <scope>IDENTIFICATION</scope>
</reference>
<comment type="similarity">
    <text evidence="1">Belongs to the Flattop family.</text>
</comment>
<dbReference type="Proteomes" id="UP000694390">
    <property type="component" value="Chromosome 24"/>
</dbReference>
<dbReference type="CDD" id="cd23705">
    <property type="entry name" value="Flattop"/>
    <property type="match status" value="1"/>
</dbReference>
<dbReference type="AlphaFoldDB" id="A0A8C5EXN4"/>
<comment type="function">
    <text evidence="4">Microtubule inner protein (MIP) part of the dynein-decorated doublet microtubules (DMTs) in cilia axoneme. Acts as a regulator of cilium basal body docking and positioning in mono- and multiciliated cells. Regulates basal body docking and cilia formation in multiciliated lung cells. Regulates kinocilium positioning and stereocilia bundle morphogenesis in the inner ear.</text>
</comment>